<reference evidence="2" key="1">
    <citation type="submission" date="2022-02" db="EMBL/GenBank/DDBJ databases">
        <title>Aestuariibaculum sp., a marine bacterium isolated from sediment in Guangxi.</title>
        <authorList>
            <person name="Ying J."/>
        </authorList>
    </citation>
    <scope>NUCLEOTIDE SEQUENCE</scope>
    <source>
        <strain evidence="2">L182</strain>
    </source>
</reference>
<evidence type="ECO:0000256" key="1">
    <source>
        <dbReference type="SAM" id="SignalP"/>
    </source>
</evidence>
<evidence type="ECO:0000313" key="2">
    <source>
        <dbReference type="EMBL" id="MCH4553430.1"/>
    </source>
</evidence>
<keyword evidence="3" id="KW-1185">Reference proteome</keyword>
<comment type="caution">
    <text evidence="2">The sequence shown here is derived from an EMBL/GenBank/DDBJ whole genome shotgun (WGS) entry which is preliminary data.</text>
</comment>
<keyword evidence="1" id="KW-0732">Signal</keyword>
<dbReference type="InterPro" id="IPR018673">
    <property type="entry name" value="DUF2141"/>
</dbReference>
<gene>
    <name evidence="2" type="ORF">MKW35_12440</name>
</gene>
<dbReference type="RefSeq" id="WP_240574414.1">
    <property type="nucleotide sequence ID" value="NZ_CP136709.1"/>
</dbReference>
<accession>A0ABS9RKE4</accession>
<dbReference type="Proteomes" id="UP001156141">
    <property type="component" value="Unassembled WGS sequence"/>
</dbReference>
<dbReference type="EMBL" id="JAKVQD010000005">
    <property type="protein sequence ID" value="MCH4553430.1"/>
    <property type="molecule type" value="Genomic_DNA"/>
</dbReference>
<name>A0ABS9RKE4_9FLAO</name>
<feature type="chain" id="PRO_5047292675" evidence="1">
    <location>
        <begin position="24"/>
        <end position="139"/>
    </location>
</feature>
<dbReference type="Pfam" id="PF09912">
    <property type="entry name" value="DUF2141"/>
    <property type="match status" value="1"/>
</dbReference>
<proteinExistence type="predicted"/>
<feature type="signal peptide" evidence="1">
    <location>
        <begin position="1"/>
        <end position="23"/>
    </location>
</feature>
<protein>
    <submittedName>
        <fullName evidence="2">DUF2141 domain-containing protein</fullName>
    </submittedName>
</protein>
<evidence type="ECO:0000313" key="3">
    <source>
        <dbReference type="Proteomes" id="UP001156141"/>
    </source>
</evidence>
<sequence length="139" mass="16016">MGNIKYLYILMFLSSFSVFSQQAFTISVPNIKKSVGEIQVSVFDTNESFLKEGKEFRIYRFKVTSQSQKFTIKDLPNAEYAFIIYHDINNNKDIDKNFFGIPKEPYGFSKNFKPRFSSPDFQDCSVSVGNTDSITINLL</sequence>
<organism evidence="2 3">
    <name type="scientific">Aestuariibaculum lutulentum</name>
    <dbReference type="NCBI Taxonomy" id="2920935"/>
    <lineage>
        <taxon>Bacteria</taxon>
        <taxon>Pseudomonadati</taxon>
        <taxon>Bacteroidota</taxon>
        <taxon>Flavobacteriia</taxon>
        <taxon>Flavobacteriales</taxon>
        <taxon>Flavobacteriaceae</taxon>
    </lineage>
</organism>